<evidence type="ECO:0000313" key="2">
    <source>
        <dbReference type="Proteomes" id="UP001345963"/>
    </source>
</evidence>
<sequence>MGKPMCHLIYIYVFICQNPFIFKSYNDDIRKMFHGTQFVPLQIVKQFTYRQVLPLLRNDDLRNAVPECIQLLSNLTGQKRVKHFEKVGDQLVTLGLHHSRKLSSKESLVMREHLSVTTDTVVKIFSQILVNEELYYSQEFTRVVKRNSFTVLLQTGHIITVYYYIVAEHHGNRKCFAFGRKYDRSHHQH</sequence>
<evidence type="ECO:0000313" key="1">
    <source>
        <dbReference type="EMBL" id="MED6257719.1"/>
    </source>
</evidence>
<accession>A0ABU7C504</accession>
<dbReference type="Proteomes" id="UP001345963">
    <property type="component" value="Unassembled WGS sequence"/>
</dbReference>
<organism evidence="1 2">
    <name type="scientific">Ataeniobius toweri</name>
    <dbReference type="NCBI Taxonomy" id="208326"/>
    <lineage>
        <taxon>Eukaryota</taxon>
        <taxon>Metazoa</taxon>
        <taxon>Chordata</taxon>
        <taxon>Craniata</taxon>
        <taxon>Vertebrata</taxon>
        <taxon>Euteleostomi</taxon>
        <taxon>Actinopterygii</taxon>
        <taxon>Neopterygii</taxon>
        <taxon>Teleostei</taxon>
        <taxon>Neoteleostei</taxon>
        <taxon>Acanthomorphata</taxon>
        <taxon>Ovalentaria</taxon>
        <taxon>Atherinomorphae</taxon>
        <taxon>Cyprinodontiformes</taxon>
        <taxon>Goodeidae</taxon>
        <taxon>Ataeniobius</taxon>
    </lineage>
</organism>
<protein>
    <submittedName>
        <fullName evidence="1">Uncharacterized protein</fullName>
    </submittedName>
</protein>
<dbReference type="EMBL" id="JAHUTI010079485">
    <property type="protein sequence ID" value="MED6257719.1"/>
    <property type="molecule type" value="Genomic_DNA"/>
</dbReference>
<proteinExistence type="predicted"/>
<keyword evidence="2" id="KW-1185">Reference proteome</keyword>
<gene>
    <name evidence="1" type="ORF">ATANTOWER_030269</name>
</gene>
<name>A0ABU7C504_9TELE</name>
<comment type="caution">
    <text evidence="1">The sequence shown here is derived from an EMBL/GenBank/DDBJ whole genome shotgun (WGS) entry which is preliminary data.</text>
</comment>
<reference evidence="1 2" key="1">
    <citation type="submission" date="2021-07" db="EMBL/GenBank/DDBJ databases">
        <authorList>
            <person name="Palmer J.M."/>
        </authorList>
    </citation>
    <scope>NUCLEOTIDE SEQUENCE [LARGE SCALE GENOMIC DNA]</scope>
    <source>
        <strain evidence="1 2">AT_MEX2019</strain>
        <tissue evidence="1">Muscle</tissue>
    </source>
</reference>